<dbReference type="InterPro" id="IPR050706">
    <property type="entry name" value="Cyclic-di-GMP_PDE-like"/>
</dbReference>
<dbReference type="InterPro" id="IPR001633">
    <property type="entry name" value="EAL_dom"/>
</dbReference>
<evidence type="ECO:0000259" key="1">
    <source>
        <dbReference type="PROSITE" id="PS50883"/>
    </source>
</evidence>
<dbReference type="PROSITE" id="PS50883">
    <property type="entry name" value="EAL"/>
    <property type="match status" value="1"/>
</dbReference>
<dbReference type="SMART" id="SM00052">
    <property type="entry name" value="EAL"/>
    <property type="match status" value="1"/>
</dbReference>
<keyword evidence="3" id="KW-1185">Reference proteome</keyword>
<comment type="caution">
    <text evidence="2">The sequence shown here is derived from an EMBL/GenBank/DDBJ whole genome shotgun (WGS) entry which is preliminary data.</text>
</comment>
<dbReference type="EMBL" id="WRPA01000001">
    <property type="protein sequence ID" value="MXR67505.1"/>
    <property type="molecule type" value="Genomic_DNA"/>
</dbReference>
<gene>
    <name evidence="2" type="ORF">GNT65_02300</name>
</gene>
<dbReference type="PANTHER" id="PTHR33121:SF76">
    <property type="entry name" value="SIGNALING PROTEIN"/>
    <property type="match status" value="1"/>
</dbReference>
<dbReference type="SUPFAM" id="SSF141868">
    <property type="entry name" value="EAL domain-like"/>
    <property type="match status" value="1"/>
</dbReference>
<reference evidence="2 3" key="1">
    <citation type="submission" date="2019-12" db="EMBL/GenBank/DDBJ databases">
        <title>Shewanella insulae sp. nov., isolated from a tidal flat.</title>
        <authorList>
            <person name="Yoon J.-H."/>
        </authorList>
    </citation>
    <scope>NUCLEOTIDE SEQUENCE [LARGE SCALE GENOMIC DNA]</scope>
    <source>
        <strain evidence="2 3">JBTF-M18</strain>
    </source>
</reference>
<evidence type="ECO:0000313" key="3">
    <source>
        <dbReference type="Proteomes" id="UP000474778"/>
    </source>
</evidence>
<proteinExistence type="predicted"/>
<dbReference type="AlphaFoldDB" id="A0A6L7HTH9"/>
<organism evidence="2 3">
    <name type="scientific">Shewanella insulae</name>
    <dbReference type="NCBI Taxonomy" id="2681496"/>
    <lineage>
        <taxon>Bacteria</taxon>
        <taxon>Pseudomonadati</taxon>
        <taxon>Pseudomonadota</taxon>
        <taxon>Gammaproteobacteria</taxon>
        <taxon>Alteromonadales</taxon>
        <taxon>Shewanellaceae</taxon>
        <taxon>Shewanella</taxon>
    </lineage>
</organism>
<accession>A0A6L7HTH9</accession>
<sequence>MKLSQLTMGCEYQPFIALNSGQITGYEALARFFTPKGQPTPPNQVFEQLHDTPDLLGRVEYAAKHLQLSRAPKDKALFLNLDPHGLSTALITDLIKQIHRRPNTTIELIENTCASDARQALSLASQLRAAGIDIALDDIGAPHAMLSLALTTQVDCLKFDKIWLKQLHQPHTQGLLKALINFARTAGKLTILEGVETREELTIAQEFQFDWVQGFHYRDAFIQAEIKLPLAGLLEADTLG</sequence>
<dbReference type="Pfam" id="PF00563">
    <property type="entry name" value="EAL"/>
    <property type="match status" value="1"/>
</dbReference>
<dbReference type="Gene3D" id="3.20.20.450">
    <property type="entry name" value="EAL domain"/>
    <property type="match status" value="1"/>
</dbReference>
<protein>
    <submittedName>
        <fullName evidence="2">EAL domain-containing protein</fullName>
    </submittedName>
</protein>
<dbReference type="RefSeq" id="WP_160793485.1">
    <property type="nucleotide sequence ID" value="NZ_WRPA01000001.1"/>
</dbReference>
<feature type="domain" description="EAL" evidence="1">
    <location>
        <begin position="1"/>
        <end position="234"/>
    </location>
</feature>
<dbReference type="PANTHER" id="PTHR33121">
    <property type="entry name" value="CYCLIC DI-GMP PHOSPHODIESTERASE PDEF"/>
    <property type="match status" value="1"/>
</dbReference>
<dbReference type="GO" id="GO:0071111">
    <property type="term" value="F:cyclic-guanylate-specific phosphodiesterase activity"/>
    <property type="evidence" value="ECO:0007669"/>
    <property type="project" value="InterPro"/>
</dbReference>
<dbReference type="InterPro" id="IPR035919">
    <property type="entry name" value="EAL_sf"/>
</dbReference>
<dbReference type="Proteomes" id="UP000474778">
    <property type="component" value="Unassembled WGS sequence"/>
</dbReference>
<evidence type="ECO:0000313" key="2">
    <source>
        <dbReference type="EMBL" id="MXR67505.1"/>
    </source>
</evidence>
<dbReference type="CDD" id="cd01948">
    <property type="entry name" value="EAL"/>
    <property type="match status" value="1"/>
</dbReference>
<name>A0A6L7HTH9_9GAMM</name>